<reference evidence="15 16" key="1">
    <citation type="submission" date="2018-03" db="EMBL/GenBank/DDBJ databases">
        <title>Alkalicoccus saliphilus sp. nov., isolated from a mineral pool.</title>
        <authorList>
            <person name="Zhao B."/>
        </authorList>
    </citation>
    <scope>NUCLEOTIDE SEQUENCE [LARGE SCALE GENOMIC DNA]</scope>
    <source>
        <strain evidence="15 16">6AG</strain>
    </source>
</reference>
<dbReference type="InterPro" id="IPR036135">
    <property type="entry name" value="MoeA_linker/N_sf"/>
</dbReference>
<dbReference type="InterPro" id="IPR001453">
    <property type="entry name" value="MoaB/Mog_dom"/>
</dbReference>
<dbReference type="CDD" id="cd00887">
    <property type="entry name" value="MoeA"/>
    <property type="match status" value="1"/>
</dbReference>
<dbReference type="FunFam" id="3.40.980.10:FF:000004">
    <property type="entry name" value="Molybdopterin molybdenumtransferase"/>
    <property type="match status" value="1"/>
</dbReference>
<comment type="catalytic activity">
    <reaction evidence="12">
        <text>adenylyl-molybdopterin + molybdate = Mo-molybdopterin + AMP + H(+)</text>
        <dbReference type="Rhea" id="RHEA:35047"/>
        <dbReference type="ChEBI" id="CHEBI:15378"/>
        <dbReference type="ChEBI" id="CHEBI:36264"/>
        <dbReference type="ChEBI" id="CHEBI:62727"/>
        <dbReference type="ChEBI" id="CHEBI:71302"/>
        <dbReference type="ChEBI" id="CHEBI:456215"/>
        <dbReference type="EC" id="2.10.1.1"/>
    </reaction>
</comment>
<dbReference type="EMBL" id="PZJJ01000025">
    <property type="protein sequence ID" value="PTL38084.1"/>
    <property type="molecule type" value="Genomic_DNA"/>
</dbReference>
<dbReference type="InterPro" id="IPR036425">
    <property type="entry name" value="MoaB/Mog-like_dom_sf"/>
</dbReference>
<dbReference type="OrthoDB" id="9804758at2"/>
<proteinExistence type="inferred from homology"/>
<dbReference type="AlphaFoldDB" id="A0A2T4U3V4"/>
<dbReference type="FunFam" id="2.40.340.10:FF:000002">
    <property type="entry name" value="Molybdopterin molybdenumtransferase"/>
    <property type="match status" value="1"/>
</dbReference>
<dbReference type="UniPathway" id="UPA00344"/>
<dbReference type="InterPro" id="IPR005111">
    <property type="entry name" value="MoeA_C_domain_IV"/>
</dbReference>
<dbReference type="GO" id="GO:0061599">
    <property type="term" value="F:molybdopterin molybdotransferase activity"/>
    <property type="evidence" value="ECO:0007669"/>
    <property type="project" value="UniProtKB-UniRule"/>
</dbReference>
<dbReference type="EC" id="2.10.1.1" evidence="5 13"/>
<dbReference type="NCBIfam" id="NF045515">
    <property type="entry name" value="Glp_gephyrin"/>
    <property type="match status" value="1"/>
</dbReference>
<keyword evidence="11 13" id="KW-0501">Molybdenum cofactor biosynthesis</keyword>
<evidence type="ECO:0000256" key="1">
    <source>
        <dbReference type="ARBA" id="ARBA00001946"/>
    </source>
</evidence>
<dbReference type="SMART" id="SM00852">
    <property type="entry name" value="MoCF_biosynth"/>
    <property type="match status" value="1"/>
</dbReference>
<keyword evidence="16" id="KW-1185">Reference proteome</keyword>
<evidence type="ECO:0000256" key="3">
    <source>
        <dbReference type="ARBA" id="ARBA00005046"/>
    </source>
</evidence>
<comment type="function">
    <text evidence="2 13">Catalyzes the insertion of molybdate into adenylated molybdopterin with the concomitant release of AMP.</text>
</comment>
<dbReference type="RefSeq" id="WP_107585695.1">
    <property type="nucleotide sequence ID" value="NZ_PZJJ01000025.1"/>
</dbReference>
<dbReference type="PANTHER" id="PTHR10192">
    <property type="entry name" value="MOLYBDOPTERIN BIOSYNTHESIS PROTEIN"/>
    <property type="match status" value="1"/>
</dbReference>
<evidence type="ECO:0000256" key="11">
    <source>
        <dbReference type="ARBA" id="ARBA00023150"/>
    </source>
</evidence>
<dbReference type="Pfam" id="PF03454">
    <property type="entry name" value="MoeA_C"/>
    <property type="match status" value="1"/>
</dbReference>
<dbReference type="Pfam" id="PF03453">
    <property type="entry name" value="MoeA_N"/>
    <property type="match status" value="1"/>
</dbReference>
<evidence type="ECO:0000256" key="12">
    <source>
        <dbReference type="ARBA" id="ARBA00047317"/>
    </source>
</evidence>
<dbReference type="InterPro" id="IPR036688">
    <property type="entry name" value="MoeA_C_domain_IV_sf"/>
</dbReference>
<gene>
    <name evidence="15" type="ORF">C6Y45_13170</name>
</gene>
<dbReference type="NCBIfam" id="TIGR00177">
    <property type="entry name" value="molyb_syn"/>
    <property type="match status" value="1"/>
</dbReference>
<evidence type="ECO:0000256" key="6">
    <source>
        <dbReference type="ARBA" id="ARBA00021108"/>
    </source>
</evidence>
<dbReference type="GO" id="GO:0006777">
    <property type="term" value="P:Mo-molybdopterin cofactor biosynthetic process"/>
    <property type="evidence" value="ECO:0007669"/>
    <property type="project" value="UniProtKB-UniRule"/>
</dbReference>
<evidence type="ECO:0000256" key="5">
    <source>
        <dbReference type="ARBA" id="ARBA00013269"/>
    </source>
</evidence>
<comment type="caution">
    <text evidence="15">The sequence shown here is derived from an EMBL/GenBank/DDBJ whole genome shotgun (WGS) entry which is preliminary data.</text>
</comment>
<dbReference type="Gene3D" id="2.170.190.11">
    <property type="entry name" value="Molybdopterin biosynthesis moea protein, domain 3"/>
    <property type="match status" value="1"/>
</dbReference>
<dbReference type="GO" id="GO:0046872">
    <property type="term" value="F:metal ion binding"/>
    <property type="evidence" value="ECO:0007669"/>
    <property type="project" value="UniProtKB-UniRule"/>
</dbReference>
<keyword evidence="8 13" id="KW-0808">Transferase</keyword>
<comment type="pathway">
    <text evidence="3 13">Cofactor biosynthesis; molybdopterin biosynthesis.</text>
</comment>
<evidence type="ECO:0000256" key="2">
    <source>
        <dbReference type="ARBA" id="ARBA00002901"/>
    </source>
</evidence>
<dbReference type="SUPFAM" id="SSF63867">
    <property type="entry name" value="MoeA C-terminal domain-like"/>
    <property type="match status" value="1"/>
</dbReference>
<dbReference type="GO" id="GO:0005829">
    <property type="term" value="C:cytosol"/>
    <property type="evidence" value="ECO:0007669"/>
    <property type="project" value="TreeGrafter"/>
</dbReference>
<dbReference type="InterPro" id="IPR038987">
    <property type="entry name" value="MoeA-like"/>
</dbReference>
<dbReference type="PANTHER" id="PTHR10192:SF5">
    <property type="entry name" value="GEPHYRIN"/>
    <property type="match status" value="1"/>
</dbReference>
<evidence type="ECO:0000259" key="14">
    <source>
        <dbReference type="SMART" id="SM00852"/>
    </source>
</evidence>
<evidence type="ECO:0000313" key="15">
    <source>
        <dbReference type="EMBL" id="PTL38084.1"/>
    </source>
</evidence>
<evidence type="ECO:0000256" key="13">
    <source>
        <dbReference type="RuleBase" id="RU365090"/>
    </source>
</evidence>
<comment type="similarity">
    <text evidence="4 13">Belongs to the MoeA family.</text>
</comment>
<dbReference type="Gene3D" id="3.40.980.10">
    <property type="entry name" value="MoaB/Mog-like domain"/>
    <property type="match status" value="1"/>
</dbReference>
<evidence type="ECO:0000256" key="10">
    <source>
        <dbReference type="ARBA" id="ARBA00022842"/>
    </source>
</evidence>
<evidence type="ECO:0000313" key="16">
    <source>
        <dbReference type="Proteomes" id="UP000240509"/>
    </source>
</evidence>
<evidence type="ECO:0000256" key="8">
    <source>
        <dbReference type="ARBA" id="ARBA00022679"/>
    </source>
</evidence>
<evidence type="ECO:0000256" key="9">
    <source>
        <dbReference type="ARBA" id="ARBA00022723"/>
    </source>
</evidence>
<protein>
    <recommendedName>
        <fullName evidence="6 13">Molybdopterin molybdenumtransferase</fullName>
        <ecNumber evidence="5 13">2.10.1.1</ecNumber>
    </recommendedName>
</protein>
<dbReference type="SUPFAM" id="SSF53218">
    <property type="entry name" value="Molybdenum cofactor biosynthesis proteins"/>
    <property type="match status" value="1"/>
</dbReference>
<evidence type="ECO:0000256" key="7">
    <source>
        <dbReference type="ARBA" id="ARBA00022505"/>
    </source>
</evidence>
<evidence type="ECO:0000256" key="4">
    <source>
        <dbReference type="ARBA" id="ARBA00010763"/>
    </source>
</evidence>
<accession>A0A2T4U3V4</accession>
<dbReference type="InterPro" id="IPR005110">
    <property type="entry name" value="MoeA_linker/N"/>
</dbReference>
<comment type="cofactor">
    <cofactor evidence="1 13">
        <name>Mg(2+)</name>
        <dbReference type="ChEBI" id="CHEBI:18420"/>
    </cofactor>
</comment>
<dbReference type="SUPFAM" id="SSF63882">
    <property type="entry name" value="MoeA N-terminal region -like"/>
    <property type="match status" value="1"/>
</dbReference>
<feature type="domain" description="MoaB/Mog" evidence="14">
    <location>
        <begin position="186"/>
        <end position="324"/>
    </location>
</feature>
<sequence>MVEKRKPIPVSDAVGRVMERIHTAETETVRLEQAGGRWLAEPITADEAVPPFDRSPYDGFAVRAEDTKNAGRENPVTLRVIETVGAGHVATKTPRPGEAVRVMTGTIMPQETDAVIMFELTKELSDEEIQITRPFEPGDNVVKKGEEMQKGAEVLPGGERVHAGITAALATFGYSNVQVRKKPVVGVFATGTELLEPGDPLEPGKIRNSNAPMVVEQLKEAGAEAVYYGQLPDEFDLCLSKISGVLEDVDALITTGGVSVGDFDFLPAVYEKLEAEVLFNKVAMRPGSVTTVAFQGEKPLFGLSGNPSACFVGFELFAAPWLKAAMGAQKPFLQQADAVLGKSFPKPNPFTRFVRGHAFFYKGKLHAVPAGLDKSQVVTSLAQSNALIVLPGGTRGYEKGDPVTVFMLRSDGAAEFQEPVKEQT</sequence>
<keyword evidence="9 13" id="KW-0479">Metal-binding</keyword>
<name>A0A2T4U3V4_9BACI</name>
<keyword evidence="10 13" id="KW-0460">Magnesium</keyword>
<dbReference type="FunFam" id="2.170.190.11:FF:000001">
    <property type="entry name" value="Molybdopterin molybdenumtransferase"/>
    <property type="match status" value="1"/>
</dbReference>
<organism evidence="15 16">
    <name type="scientific">Alkalicoccus saliphilus</name>
    <dbReference type="NCBI Taxonomy" id="200989"/>
    <lineage>
        <taxon>Bacteria</taxon>
        <taxon>Bacillati</taxon>
        <taxon>Bacillota</taxon>
        <taxon>Bacilli</taxon>
        <taxon>Bacillales</taxon>
        <taxon>Bacillaceae</taxon>
        <taxon>Alkalicoccus</taxon>
    </lineage>
</organism>
<dbReference type="Proteomes" id="UP000240509">
    <property type="component" value="Unassembled WGS sequence"/>
</dbReference>
<keyword evidence="7 13" id="KW-0500">Molybdenum</keyword>
<dbReference type="Gene3D" id="2.40.340.10">
    <property type="entry name" value="MoeA, C-terminal, domain IV"/>
    <property type="match status" value="1"/>
</dbReference>
<dbReference type="Gene3D" id="3.90.105.10">
    <property type="entry name" value="Molybdopterin biosynthesis moea protein, domain 2"/>
    <property type="match status" value="1"/>
</dbReference>
<dbReference type="Pfam" id="PF00994">
    <property type="entry name" value="MoCF_biosynth"/>
    <property type="match status" value="1"/>
</dbReference>